<sequence>MRMCYLLRNPAHQRGERQLMTALTQHVELGVEFVERWKTRRLLGVAGFCAILSYATMIGWGAKTGDWATGSQIGQFHLAMFSLLFIAVAWSQNHEF</sequence>
<reference evidence="2 3" key="1">
    <citation type="submission" date="2016-10" db="EMBL/GenBank/DDBJ databases">
        <title>Genome sequence of the basidiomycete white-rot fungus Trametes pubescens.</title>
        <authorList>
            <person name="Makela M.R."/>
            <person name="Granchi Z."/>
            <person name="Peng M."/>
            <person name="De Vries R.P."/>
            <person name="Grigoriev I."/>
            <person name="Riley R."/>
            <person name="Hilden K."/>
        </authorList>
    </citation>
    <scope>NUCLEOTIDE SEQUENCE [LARGE SCALE GENOMIC DNA]</scope>
    <source>
        <strain evidence="2 3">FBCC735</strain>
    </source>
</reference>
<accession>A0A1M2W5D1</accession>
<keyword evidence="1" id="KW-0812">Transmembrane</keyword>
<dbReference type="EMBL" id="MNAD01000199">
    <property type="protein sequence ID" value="OJT15069.1"/>
    <property type="molecule type" value="Genomic_DNA"/>
</dbReference>
<feature type="transmembrane region" description="Helical" evidence="1">
    <location>
        <begin position="73"/>
        <end position="90"/>
    </location>
</feature>
<gene>
    <name evidence="2" type="ORF">TRAPUB_8326</name>
</gene>
<organism evidence="2 3">
    <name type="scientific">Trametes pubescens</name>
    <name type="common">White-rot fungus</name>
    <dbReference type="NCBI Taxonomy" id="154538"/>
    <lineage>
        <taxon>Eukaryota</taxon>
        <taxon>Fungi</taxon>
        <taxon>Dikarya</taxon>
        <taxon>Basidiomycota</taxon>
        <taxon>Agaricomycotina</taxon>
        <taxon>Agaricomycetes</taxon>
        <taxon>Polyporales</taxon>
        <taxon>Polyporaceae</taxon>
        <taxon>Trametes</taxon>
    </lineage>
</organism>
<proteinExistence type="predicted"/>
<evidence type="ECO:0000313" key="2">
    <source>
        <dbReference type="EMBL" id="OJT15069.1"/>
    </source>
</evidence>
<dbReference type="OrthoDB" id="2734283at2759"/>
<evidence type="ECO:0000313" key="3">
    <source>
        <dbReference type="Proteomes" id="UP000184267"/>
    </source>
</evidence>
<feature type="transmembrane region" description="Helical" evidence="1">
    <location>
        <begin position="42"/>
        <end position="61"/>
    </location>
</feature>
<keyword evidence="3" id="KW-1185">Reference proteome</keyword>
<comment type="caution">
    <text evidence="2">The sequence shown here is derived from an EMBL/GenBank/DDBJ whole genome shotgun (WGS) entry which is preliminary data.</text>
</comment>
<dbReference type="Proteomes" id="UP000184267">
    <property type="component" value="Unassembled WGS sequence"/>
</dbReference>
<keyword evidence="1" id="KW-0472">Membrane</keyword>
<evidence type="ECO:0000256" key="1">
    <source>
        <dbReference type="SAM" id="Phobius"/>
    </source>
</evidence>
<protein>
    <submittedName>
        <fullName evidence="2">Uncharacterized protein</fullName>
    </submittedName>
</protein>
<keyword evidence="1" id="KW-1133">Transmembrane helix</keyword>
<dbReference type="AlphaFoldDB" id="A0A1M2W5D1"/>
<name>A0A1M2W5D1_TRAPU</name>